<dbReference type="InterPro" id="IPR012337">
    <property type="entry name" value="RNaseH-like_sf"/>
</dbReference>
<comment type="caution">
    <text evidence="1">The sequence shown here is derived from an EMBL/GenBank/DDBJ whole genome shotgun (WGS) entry which is preliminary data.</text>
</comment>
<dbReference type="EMBL" id="JBCEZU010000112">
    <property type="protein sequence ID" value="KAK9528311.1"/>
    <property type="molecule type" value="Genomic_DNA"/>
</dbReference>
<dbReference type="AlphaFoldDB" id="A0AAW1F190"/>
<dbReference type="PANTHER" id="PTHR45913:SF19">
    <property type="entry name" value="LOW QUALITY PROTEIN: ZINC FINGER BED DOMAIN-CONTAINING PROTEIN 5-LIKE"/>
    <property type="match status" value="1"/>
</dbReference>
<evidence type="ECO:0000313" key="2">
    <source>
        <dbReference type="Proteomes" id="UP001488805"/>
    </source>
</evidence>
<reference evidence="1 2" key="1">
    <citation type="journal article" date="2024" name="Genome Biol. Evol.">
        <title>Chromosome-level genome assembly of the viviparous eelpout Zoarces viviparus.</title>
        <authorList>
            <person name="Fuhrmann N."/>
            <person name="Brasseur M.V."/>
            <person name="Bakowski C.E."/>
            <person name="Podsiadlowski L."/>
            <person name="Prost S."/>
            <person name="Krehenwinkel H."/>
            <person name="Mayer C."/>
        </authorList>
    </citation>
    <scope>NUCLEOTIDE SEQUENCE [LARGE SCALE GENOMIC DNA]</scope>
    <source>
        <strain evidence="1">NO-MEL_2022_Ind0_liver</strain>
    </source>
</reference>
<evidence type="ECO:0008006" key="3">
    <source>
        <dbReference type="Google" id="ProtNLM"/>
    </source>
</evidence>
<protein>
    <recommendedName>
        <fullName evidence="3">Transposase</fullName>
    </recommendedName>
</protein>
<evidence type="ECO:0000313" key="1">
    <source>
        <dbReference type="EMBL" id="KAK9528311.1"/>
    </source>
</evidence>
<name>A0AAW1F190_ZOAVI</name>
<proteinExistence type="predicted"/>
<accession>A0AAW1F190</accession>
<dbReference type="SUPFAM" id="SSF53098">
    <property type="entry name" value="Ribonuclease H-like"/>
    <property type="match status" value="1"/>
</dbReference>
<dbReference type="PANTHER" id="PTHR45913">
    <property type="entry name" value="EPM2A-INTERACTING PROTEIN 1"/>
    <property type="match status" value="1"/>
</dbReference>
<dbReference type="Proteomes" id="UP001488805">
    <property type="component" value="Unassembled WGS sequence"/>
</dbReference>
<keyword evidence="2" id="KW-1185">Reference proteome</keyword>
<organism evidence="1 2">
    <name type="scientific">Zoarces viviparus</name>
    <name type="common">Viviparous eelpout</name>
    <name type="synonym">Blennius viviparus</name>
    <dbReference type="NCBI Taxonomy" id="48416"/>
    <lineage>
        <taxon>Eukaryota</taxon>
        <taxon>Metazoa</taxon>
        <taxon>Chordata</taxon>
        <taxon>Craniata</taxon>
        <taxon>Vertebrata</taxon>
        <taxon>Euteleostomi</taxon>
        <taxon>Actinopterygii</taxon>
        <taxon>Neopterygii</taxon>
        <taxon>Teleostei</taxon>
        <taxon>Neoteleostei</taxon>
        <taxon>Acanthomorphata</taxon>
        <taxon>Eupercaria</taxon>
        <taxon>Perciformes</taxon>
        <taxon>Cottioidei</taxon>
        <taxon>Zoarcales</taxon>
        <taxon>Zoarcidae</taxon>
        <taxon>Zoarcinae</taxon>
        <taxon>Zoarces</taxon>
    </lineage>
</organism>
<sequence length="605" mass="68123">MDTFLKSKNEDDSVALPPQKSKCVRKYNPDFLKYGFVNGGNEAEPRAQCVECGLMLSDKALKPSKLKRHLATKHPTLVGKPVEFFKRKENELQIQKRSVVSLTGNSKCALKASYLVARRVAQSKKAFTIAEELVLPAAVDMCHEMIGEAAAKKLLTIPLSNDTVSHRIADMASDIQLQLLERIKSSPFYSLQLDESTDVTNAALLLVFVRYRWDSSLHEDILFYGALTTRATAQECFGCMDNYFTENGLDWQNCVGVCSDGAASMTGSITASSSRYLIVHQKQNGPTAFSSLAAKNMSPEFHEVMDVSVKTINFIKRRAVNSRCFAKLCEDMEADHVQLLYHSEVRWLSRGLVLSRLFELRNEVFSFLTEKKSPLAHYYADTKFTAKLAYLCDIFSLLNQLNISRQGRNTNIFVVADKVQAFKKKLALWTKRAQEKRMDMFPLLSDILENSPQVQISDSVSQHLSQLAEKFDDYFPEDPRDGHMWILDPFSVDPTEEDVALPSHLESQLLEVSTDSTLKLQWGKLDLGSFWIAVSKEYPCLALRAVKHLPFTTTYLCESGFSSVATTKTKAPDRATLEATLRVNLSPIPPRLDLIVSERQVQVSH</sequence>
<gene>
    <name evidence="1" type="ORF">VZT92_014781</name>
</gene>